<evidence type="ECO:0000313" key="1">
    <source>
        <dbReference type="EMBL" id="TFD93018.1"/>
    </source>
</evidence>
<gene>
    <name evidence="1" type="ORF">E2605_18070</name>
</gene>
<organism evidence="1 2">
    <name type="scientific">Dysgonomonas capnocytophagoides</name>
    <dbReference type="NCBI Taxonomy" id="45254"/>
    <lineage>
        <taxon>Bacteria</taxon>
        <taxon>Pseudomonadati</taxon>
        <taxon>Bacteroidota</taxon>
        <taxon>Bacteroidia</taxon>
        <taxon>Bacteroidales</taxon>
        <taxon>Dysgonomonadaceae</taxon>
        <taxon>Dysgonomonas</taxon>
    </lineage>
</organism>
<dbReference type="Proteomes" id="UP000297861">
    <property type="component" value="Unassembled WGS sequence"/>
</dbReference>
<name>A0A4Y8KXY1_9BACT</name>
<reference evidence="1 2" key="1">
    <citation type="submission" date="2019-03" db="EMBL/GenBank/DDBJ databases">
        <title>San Antonio Military Medical Center submission to MRSN (WRAIR), pending publication.</title>
        <authorList>
            <person name="Blyth D.M."/>
            <person name="Mccarthy S.L."/>
            <person name="Schall S.E."/>
            <person name="Stam J.A."/>
            <person name="Ong A.C."/>
            <person name="Mcgann P.T."/>
        </authorList>
    </citation>
    <scope>NUCLEOTIDE SEQUENCE [LARGE SCALE GENOMIC DNA]</scope>
    <source>
        <strain evidence="1 2">MRSN571793</strain>
    </source>
</reference>
<protein>
    <submittedName>
        <fullName evidence="1">Uncharacterized protein</fullName>
    </submittedName>
</protein>
<keyword evidence="2" id="KW-1185">Reference proteome</keyword>
<accession>A0A4Y8KXY1</accession>
<sequence>MSSKLTQNIKHNCEYNAGGVAGIFLLDIRSFIAYRFKNDLLFNQCFVEAIRVSEYNYIAVDTIEGTKFTETADNGIYQQQLTTFVRSLDAEKTANLLIANANNYVVLYRTFEGKYFCFGSDGGAKISFSQLSGASGESSGYSLTIDKSSIYPLFEIDFHNTEVETLLSTENDNLVITEDNFFIPILQIWK</sequence>
<dbReference type="EMBL" id="SOML01000015">
    <property type="protein sequence ID" value="TFD93018.1"/>
    <property type="molecule type" value="Genomic_DNA"/>
</dbReference>
<comment type="caution">
    <text evidence="1">The sequence shown here is derived from an EMBL/GenBank/DDBJ whole genome shotgun (WGS) entry which is preliminary data.</text>
</comment>
<dbReference type="OrthoDB" id="997158at2"/>
<evidence type="ECO:0000313" key="2">
    <source>
        <dbReference type="Proteomes" id="UP000297861"/>
    </source>
</evidence>
<proteinExistence type="predicted"/>
<dbReference type="AlphaFoldDB" id="A0A4Y8KXY1"/>
<dbReference type="RefSeq" id="WP_134437438.1">
    <property type="nucleotide sequence ID" value="NZ_SOML01000015.1"/>
</dbReference>